<dbReference type="GO" id="GO:0003676">
    <property type="term" value="F:nucleic acid binding"/>
    <property type="evidence" value="ECO:0007669"/>
    <property type="project" value="InterPro"/>
</dbReference>
<sequence length="685" mass="78314">LWHLMYGHLNFQSLSNLKSNEMVNGLPVIRVPKDMCRNCLVGKQSRKSFVDHIAMRAKNKLDVVYTDVCGPFDIVYLGGNRYFVSFVDEYSRMMWLYLIKTKDGVLTIFKKFKALVEKQAERSRKLLRSDGGGEYTSHEFRDFCATQGISHEITTPYTPQHNGLCARRNKTIMDMTRCLLKEKGLPNEFWGEAVTTACYVLNKSPTKRLDKVPEAIWNGSTPSVKHLRGHTSFTIQTKKIVASRDVTIDEKSQWKWDNAGTNSQSTVPFTFEDVIDENDTPQATATIEPEVTHVEPHVGTHVRRSDRPRAPVTKSAVWRKAMEDEIHSIERNNTWDLMSLHANKKPIVVKWVYKVKHLPNGSIAKHKARLMAKDVKSAFLNGTLEEAVYVEQPEGFIVKGQEDKVLKLNKALYGLKQAPRAWNKRIDDFLQQTGYSKCTVEHGIYIKGLIVHQKKYVTDVLKRFNMMDCNPANTPMETNLKLSNDEEGESVDATLNKQMVGCLRYVCNSRSDISHSVGMVSRFMQKPKVTHMQAVKRIMRYLQGTIDYGILFPKPTGHKGNLIGFCDSDWCGDQVERKSTMGYVFKLFDSPISWSSKKQTVVALSTCEAEYISACYATCQGVWLLSLLKEMKMYQQDEFELMVDYKSAISLARNPIAHGRSKHIETKFHYLRDQVTKGKLKLTHC</sequence>
<evidence type="ECO:0000256" key="1">
    <source>
        <dbReference type="ARBA" id="ARBA00022723"/>
    </source>
</evidence>
<dbReference type="OrthoDB" id="775972at2759"/>
<keyword evidence="2" id="KW-0378">Hydrolase</keyword>
<dbReference type="InterPro" id="IPR012337">
    <property type="entry name" value="RNaseH-like_sf"/>
</dbReference>
<dbReference type="EMBL" id="DF973380">
    <property type="protein sequence ID" value="GAU28769.1"/>
    <property type="molecule type" value="Genomic_DNA"/>
</dbReference>
<dbReference type="Proteomes" id="UP000242715">
    <property type="component" value="Unassembled WGS sequence"/>
</dbReference>
<reference evidence="5" key="1">
    <citation type="journal article" date="2017" name="Front. Plant Sci.">
        <title>Climate Clever Clovers: New Paradigm to Reduce the Environmental Footprint of Ruminants by Breeding Low Methanogenic Forages Utilizing Haplotype Variation.</title>
        <authorList>
            <person name="Kaur P."/>
            <person name="Appels R."/>
            <person name="Bayer P.E."/>
            <person name="Keeble-Gagnere G."/>
            <person name="Wang J."/>
            <person name="Hirakawa H."/>
            <person name="Shirasawa K."/>
            <person name="Vercoe P."/>
            <person name="Stefanova K."/>
            <person name="Durmic Z."/>
            <person name="Nichols P."/>
            <person name="Revell C."/>
            <person name="Isobe S.N."/>
            <person name="Edwards D."/>
            <person name="Erskine W."/>
        </authorList>
    </citation>
    <scope>NUCLEOTIDE SEQUENCE [LARGE SCALE GENOMIC DNA]</scope>
    <source>
        <strain evidence="5">cv. Daliak</strain>
    </source>
</reference>
<dbReference type="AlphaFoldDB" id="A0A2Z6NAS9"/>
<protein>
    <recommendedName>
        <fullName evidence="3">Integrase catalytic domain-containing protein</fullName>
    </recommendedName>
</protein>
<dbReference type="InterPro" id="IPR043502">
    <property type="entry name" value="DNA/RNA_pol_sf"/>
</dbReference>
<feature type="non-terminal residue" evidence="4">
    <location>
        <position position="1"/>
    </location>
</feature>
<dbReference type="Pfam" id="PF07727">
    <property type="entry name" value="RVT_2"/>
    <property type="match status" value="1"/>
</dbReference>
<dbReference type="Pfam" id="PF00665">
    <property type="entry name" value="rve"/>
    <property type="match status" value="1"/>
</dbReference>
<dbReference type="CDD" id="cd09272">
    <property type="entry name" value="RNase_HI_RT_Ty1"/>
    <property type="match status" value="1"/>
</dbReference>
<dbReference type="SUPFAM" id="SSF53098">
    <property type="entry name" value="Ribonuclease H-like"/>
    <property type="match status" value="1"/>
</dbReference>
<dbReference type="Pfam" id="PF13976">
    <property type="entry name" value="gag_pre-integrs"/>
    <property type="match status" value="1"/>
</dbReference>
<keyword evidence="1" id="KW-0479">Metal-binding</keyword>
<dbReference type="PANTHER" id="PTHR42648:SF18">
    <property type="entry name" value="RETROTRANSPOSON, UNCLASSIFIED-LIKE PROTEIN"/>
    <property type="match status" value="1"/>
</dbReference>
<evidence type="ECO:0000313" key="4">
    <source>
        <dbReference type="EMBL" id="GAU28769.1"/>
    </source>
</evidence>
<evidence type="ECO:0000259" key="3">
    <source>
        <dbReference type="PROSITE" id="PS50994"/>
    </source>
</evidence>
<dbReference type="PROSITE" id="PS50994">
    <property type="entry name" value="INTEGRASE"/>
    <property type="match status" value="1"/>
</dbReference>
<organism evidence="4 5">
    <name type="scientific">Trifolium subterraneum</name>
    <name type="common">Subterranean clover</name>
    <dbReference type="NCBI Taxonomy" id="3900"/>
    <lineage>
        <taxon>Eukaryota</taxon>
        <taxon>Viridiplantae</taxon>
        <taxon>Streptophyta</taxon>
        <taxon>Embryophyta</taxon>
        <taxon>Tracheophyta</taxon>
        <taxon>Spermatophyta</taxon>
        <taxon>Magnoliopsida</taxon>
        <taxon>eudicotyledons</taxon>
        <taxon>Gunneridae</taxon>
        <taxon>Pentapetalae</taxon>
        <taxon>rosids</taxon>
        <taxon>fabids</taxon>
        <taxon>Fabales</taxon>
        <taxon>Fabaceae</taxon>
        <taxon>Papilionoideae</taxon>
        <taxon>50 kb inversion clade</taxon>
        <taxon>NPAAA clade</taxon>
        <taxon>Hologalegina</taxon>
        <taxon>IRL clade</taxon>
        <taxon>Trifolieae</taxon>
        <taxon>Trifolium</taxon>
    </lineage>
</organism>
<dbReference type="InterPro" id="IPR001584">
    <property type="entry name" value="Integrase_cat-core"/>
</dbReference>
<name>A0A2Z6NAS9_TRISU</name>
<evidence type="ECO:0000256" key="2">
    <source>
        <dbReference type="ARBA" id="ARBA00022801"/>
    </source>
</evidence>
<dbReference type="InterPro" id="IPR025724">
    <property type="entry name" value="GAG-pre-integrase_dom"/>
</dbReference>
<dbReference type="GO" id="GO:0046872">
    <property type="term" value="F:metal ion binding"/>
    <property type="evidence" value="ECO:0007669"/>
    <property type="project" value="UniProtKB-KW"/>
</dbReference>
<keyword evidence="5" id="KW-1185">Reference proteome</keyword>
<dbReference type="Gene3D" id="3.30.420.10">
    <property type="entry name" value="Ribonuclease H-like superfamily/Ribonuclease H"/>
    <property type="match status" value="1"/>
</dbReference>
<dbReference type="PANTHER" id="PTHR42648">
    <property type="entry name" value="TRANSPOSASE, PUTATIVE-RELATED"/>
    <property type="match status" value="1"/>
</dbReference>
<accession>A0A2Z6NAS9</accession>
<dbReference type="InterPro" id="IPR036397">
    <property type="entry name" value="RNaseH_sf"/>
</dbReference>
<dbReference type="InterPro" id="IPR039537">
    <property type="entry name" value="Retrotran_Ty1/copia-like"/>
</dbReference>
<proteinExistence type="predicted"/>
<dbReference type="SUPFAM" id="SSF56672">
    <property type="entry name" value="DNA/RNA polymerases"/>
    <property type="match status" value="1"/>
</dbReference>
<dbReference type="GO" id="GO:0016787">
    <property type="term" value="F:hydrolase activity"/>
    <property type="evidence" value="ECO:0007669"/>
    <property type="project" value="UniProtKB-KW"/>
</dbReference>
<feature type="domain" description="Integrase catalytic" evidence="3">
    <location>
        <begin position="56"/>
        <end position="221"/>
    </location>
</feature>
<gene>
    <name evidence="4" type="ORF">TSUD_357540</name>
</gene>
<evidence type="ECO:0000313" key="5">
    <source>
        <dbReference type="Proteomes" id="UP000242715"/>
    </source>
</evidence>
<dbReference type="GO" id="GO:0015074">
    <property type="term" value="P:DNA integration"/>
    <property type="evidence" value="ECO:0007669"/>
    <property type="project" value="InterPro"/>
</dbReference>
<dbReference type="InterPro" id="IPR013103">
    <property type="entry name" value="RVT_2"/>
</dbReference>